<dbReference type="EMBL" id="LAZR01056761">
    <property type="protein sequence ID" value="KKK73504.1"/>
    <property type="molecule type" value="Genomic_DNA"/>
</dbReference>
<sequence length="155" mass="17277">MFSFGTSSERKLDTVDFELVRVPRLVMTWGIYDFTIVWGWRSDEQQMDAFLSGNSKKKTGSYHQVTKGGKPNAQAFDFAPWCLLPAGYGALTGEMGIPWKDTHAFAVLGGLMIAAGQQLNAPIVYGGDWDMDGLTTDQLLMDWGHCQRKYPRAST</sequence>
<reference evidence="1" key="1">
    <citation type="journal article" date="2015" name="Nature">
        <title>Complex archaea that bridge the gap between prokaryotes and eukaryotes.</title>
        <authorList>
            <person name="Spang A."/>
            <person name="Saw J.H."/>
            <person name="Jorgensen S.L."/>
            <person name="Zaremba-Niedzwiedzka K."/>
            <person name="Martijn J."/>
            <person name="Lind A.E."/>
            <person name="van Eijk R."/>
            <person name="Schleper C."/>
            <person name="Guy L."/>
            <person name="Ettema T.J."/>
        </authorList>
    </citation>
    <scope>NUCLEOTIDE SEQUENCE</scope>
</reference>
<dbReference type="AlphaFoldDB" id="A0A0F9A4J0"/>
<dbReference type="Gene3D" id="3.30.1380.10">
    <property type="match status" value="1"/>
</dbReference>
<proteinExistence type="predicted"/>
<protein>
    <submittedName>
        <fullName evidence="1">Uncharacterized protein</fullName>
    </submittedName>
</protein>
<comment type="caution">
    <text evidence="1">The sequence shown here is derived from an EMBL/GenBank/DDBJ whole genome shotgun (WGS) entry which is preliminary data.</text>
</comment>
<evidence type="ECO:0000313" key="1">
    <source>
        <dbReference type="EMBL" id="KKK73504.1"/>
    </source>
</evidence>
<organism evidence="1">
    <name type="scientific">marine sediment metagenome</name>
    <dbReference type="NCBI Taxonomy" id="412755"/>
    <lineage>
        <taxon>unclassified sequences</taxon>
        <taxon>metagenomes</taxon>
        <taxon>ecological metagenomes</taxon>
    </lineage>
</organism>
<accession>A0A0F9A4J0</accession>
<dbReference type="InterPro" id="IPR009045">
    <property type="entry name" value="Zn_M74/Hedgehog-like"/>
</dbReference>
<gene>
    <name evidence="1" type="ORF">LCGC14_2893180</name>
</gene>
<name>A0A0F9A4J0_9ZZZZ</name>